<dbReference type="Gene3D" id="3.40.1030.10">
    <property type="entry name" value="Nucleoside phosphorylase/phosphoribosyltransferase catalytic domain"/>
    <property type="match status" value="1"/>
</dbReference>
<dbReference type="SUPFAM" id="SSF52418">
    <property type="entry name" value="Nucleoside phosphorylase/phosphoribosyltransferase catalytic domain"/>
    <property type="match status" value="1"/>
</dbReference>
<dbReference type="InterPro" id="IPR017459">
    <property type="entry name" value="Glycosyl_Trfase_fam3_N_dom"/>
</dbReference>
<keyword evidence="1 3" id="KW-0328">Glycosyltransferase</keyword>
<feature type="binding site" evidence="3">
    <location>
        <position position="167"/>
    </location>
    <ligand>
        <name>anthranilate</name>
        <dbReference type="ChEBI" id="CHEBI:16567"/>
        <label>2</label>
    </ligand>
</feature>
<evidence type="ECO:0000256" key="2">
    <source>
        <dbReference type="ARBA" id="ARBA00022679"/>
    </source>
</evidence>
<dbReference type="HAMAP" id="MF_00211">
    <property type="entry name" value="TrpD"/>
    <property type="match status" value="1"/>
</dbReference>
<feature type="binding site" evidence="3">
    <location>
        <position position="226"/>
    </location>
    <ligand>
        <name>Mg(2+)</name>
        <dbReference type="ChEBI" id="CHEBI:18420"/>
        <label>1</label>
    </ligand>
</feature>
<evidence type="ECO:0000313" key="6">
    <source>
        <dbReference type="EMBL" id="GET32981.1"/>
    </source>
</evidence>
<feature type="binding site" evidence="3">
    <location>
        <position position="89"/>
    </location>
    <ligand>
        <name>5-phospho-alpha-D-ribose 1-diphosphate</name>
        <dbReference type="ChEBI" id="CHEBI:58017"/>
    </ligand>
</feature>
<sequence length="333" mass="36725">MIMKEILNYLFEYKKLTREQAEAILLEITEGKYTDAEIAAFITVFNMRTISIEELEGFRDALLKTRIPVDFSDFETIDLCGTGGDGKDTFNISTLSAFVVAGAGAKVAKHGNYGASSSCGSSNVMEHLGYRFSNDADRLRKELDSCGITFLHAPLFNPAMKNVAPVRRALRLKTFFNMLGPMVNPSQPKNQMVGVFSLELGRMYSYLYQKSDKNFCILHSLDGYDEISLTGDFKMQTNYVDRLLSPSDIGLPKVSPDELASTGDIPGTAKIFTDVLNGNGTEAQNSAVIANSAMALHCIEPKKSIEQCIEEARSSLAGKKALKVFTQLMEIQK</sequence>
<comment type="cofactor">
    <cofactor evidence="3">
        <name>Mg(2+)</name>
        <dbReference type="ChEBI" id="CHEBI:18420"/>
    </cofactor>
    <text evidence="3">Binds 2 magnesium ions per monomer.</text>
</comment>
<keyword evidence="3" id="KW-0460">Magnesium</keyword>
<evidence type="ECO:0000256" key="3">
    <source>
        <dbReference type="HAMAP-Rule" id="MF_00211"/>
    </source>
</evidence>
<comment type="catalytic activity">
    <reaction evidence="3">
        <text>N-(5-phospho-beta-D-ribosyl)anthranilate + diphosphate = 5-phospho-alpha-D-ribose 1-diphosphate + anthranilate</text>
        <dbReference type="Rhea" id="RHEA:11768"/>
        <dbReference type="ChEBI" id="CHEBI:16567"/>
        <dbReference type="ChEBI" id="CHEBI:18277"/>
        <dbReference type="ChEBI" id="CHEBI:33019"/>
        <dbReference type="ChEBI" id="CHEBI:58017"/>
        <dbReference type="EC" id="2.4.2.18"/>
    </reaction>
</comment>
<feature type="binding site" evidence="3">
    <location>
        <position position="81"/>
    </location>
    <ligand>
        <name>5-phospho-alpha-D-ribose 1-diphosphate</name>
        <dbReference type="ChEBI" id="CHEBI:58017"/>
    </ligand>
</feature>
<evidence type="ECO:0000259" key="5">
    <source>
        <dbReference type="Pfam" id="PF02885"/>
    </source>
</evidence>
<feature type="domain" description="Glycosyl transferase family 3" evidence="4">
    <location>
        <begin position="76"/>
        <end position="318"/>
    </location>
</feature>
<evidence type="ECO:0000313" key="7">
    <source>
        <dbReference type="Proteomes" id="UP000391834"/>
    </source>
</evidence>
<comment type="caution">
    <text evidence="6">The sequence shown here is derived from an EMBL/GenBank/DDBJ whole genome shotgun (WGS) entry which is preliminary data.</text>
</comment>
<accession>A0A5M4AZB1</accession>
<dbReference type="UniPathway" id="UPA00035">
    <property type="reaction ID" value="UER00041"/>
</dbReference>
<feature type="binding site" evidence="3">
    <location>
        <begin position="109"/>
        <end position="117"/>
    </location>
    <ligand>
        <name>5-phospho-alpha-D-ribose 1-diphosphate</name>
        <dbReference type="ChEBI" id="CHEBI:58017"/>
    </ligand>
</feature>
<dbReference type="InterPro" id="IPR005940">
    <property type="entry name" value="Anthranilate_Pribosyl_Tfrase"/>
</dbReference>
<feature type="binding site" evidence="3">
    <location>
        <position position="81"/>
    </location>
    <ligand>
        <name>anthranilate</name>
        <dbReference type="ChEBI" id="CHEBI:16567"/>
        <label>1</label>
    </ligand>
</feature>
<dbReference type="PANTHER" id="PTHR43285:SF2">
    <property type="entry name" value="ANTHRANILATE PHOSPHORIBOSYLTRANSFERASE"/>
    <property type="match status" value="1"/>
</dbReference>
<comment type="function">
    <text evidence="3">Catalyzes the transfer of the phosphoribosyl group of 5-phosphorylribose-1-pyrophosphate (PRPP) to anthranilate to yield N-(5'-phosphoribosyl)-anthranilate (PRA).</text>
</comment>
<feature type="binding site" evidence="3">
    <location>
        <position position="225"/>
    </location>
    <ligand>
        <name>Mg(2+)</name>
        <dbReference type="ChEBI" id="CHEBI:18420"/>
        <label>2</label>
    </ligand>
</feature>
<dbReference type="AlphaFoldDB" id="A0A5M4AZB1"/>
<keyword evidence="7" id="KW-1185">Reference proteome</keyword>
<comment type="subunit">
    <text evidence="3">Homodimer.</text>
</comment>
<name>A0A5M4AZB1_9BACT</name>
<proteinExistence type="inferred from homology"/>
<dbReference type="NCBIfam" id="TIGR01245">
    <property type="entry name" value="trpD"/>
    <property type="match status" value="1"/>
</dbReference>
<comment type="similarity">
    <text evidence="3">Belongs to the anthranilate phosphoribosyltransferase family.</text>
</comment>
<dbReference type="Pfam" id="PF00591">
    <property type="entry name" value="Glycos_transf_3"/>
    <property type="match status" value="1"/>
</dbReference>
<gene>
    <name evidence="3 6" type="primary">trpD</name>
    <name evidence="6" type="ORF">PbJCM13498_18440</name>
</gene>
<feature type="binding site" evidence="3">
    <location>
        <position position="93"/>
    </location>
    <ligand>
        <name>Mg(2+)</name>
        <dbReference type="ChEBI" id="CHEBI:18420"/>
        <label>1</label>
    </ligand>
</feature>
<feature type="domain" description="Glycosyl transferase family 3 N-terminal" evidence="5">
    <location>
        <begin position="4"/>
        <end position="64"/>
    </location>
</feature>
<dbReference type="GO" id="GO:0004048">
    <property type="term" value="F:anthranilate phosphoribosyltransferase activity"/>
    <property type="evidence" value="ECO:0007669"/>
    <property type="project" value="UniProtKB-UniRule"/>
</dbReference>
<keyword evidence="3" id="KW-0028">Amino-acid biosynthesis</keyword>
<dbReference type="EC" id="2.4.2.18" evidence="3"/>
<feature type="binding site" evidence="3">
    <location>
        <position position="226"/>
    </location>
    <ligand>
        <name>Mg(2+)</name>
        <dbReference type="ChEBI" id="CHEBI:18420"/>
        <label>2</label>
    </ligand>
</feature>
<organism evidence="6 7">
    <name type="scientific">Prolixibacter bellariivorans</name>
    <dbReference type="NCBI Taxonomy" id="314319"/>
    <lineage>
        <taxon>Bacteria</taxon>
        <taxon>Pseudomonadati</taxon>
        <taxon>Bacteroidota</taxon>
        <taxon>Bacteroidia</taxon>
        <taxon>Marinilabiliales</taxon>
        <taxon>Prolixibacteraceae</taxon>
        <taxon>Prolixibacter</taxon>
    </lineage>
</organism>
<feature type="binding site" evidence="3">
    <location>
        <begin position="91"/>
        <end position="94"/>
    </location>
    <ligand>
        <name>5-phospho-alpha-D-ribose 1-diphosphate</name>
        <dbReference type="ChEBI" id="CHEBI:58017"/>
    </ligand>
</feature>
<keyword evidence="3" id="KW-0822">Tryptophan biosynthesis</keyword>
<dbReference type="InterPro" id="IPR000312">
    <property type="entry name" value="Glycosyl_Trfase_fam3"/>
</dbReference>
<dbReference type="Pfam" id="PF02885">
    <property type="entry name" value="Glycos_trans_3N"/>
    <property type="match status" value="1"/>
</dbReference>
<dbReference type="GO" id="GO:0005829">
    <property type="term" value="C:cytosol"/>
    <property type="evidence" value="ECO:0007669"/>
    <property type="project" value="TreeGrafter"/>
</dbReference>
<dbReference type="SUPFAM" id="SSF47648">
    <property type="entry name" value="Nucleoside phosphorylase/phosphoribosyltransferase N-terminal domain"/>
    <property type="match status" value="1"/>
</dbReference>
<dbReference type="GO" id="GO:0000287">
    <property type="term" value="F:magnesium ion binding"/>
    <property type="evidence" value="ECO:0007669"/>
    <property type="project" value="UniProtKB-UniRule"/>
</dbReference>
<protein>
    <recommendedName>
        <fullName evidence="3">Anthranilate phosphoribosyltransferase</fullName>
        <ecNumber evidence="3">2.4.2.18</ecNumber>
    </recommendedName>
</protein>
<feature type="binding site" evidence="3">
    <location>
        <position position="112"/>
    </location>
    <ligand>
        <name>anthranilate</name>
        <dbReference type="ChEBI" id="CHEBI:16567"/>
        <label>1</label>
    </ligand>
</feature>
<evidence type="ECO:0000256" key="1">
    <source>
        <dbReference type="ARBA" id="ARBA00022676"/>
    </source>
</evidence>
<dbReference type="InterPro" id="IPR035902">
    <property type="entry name" value="Nuc_phospho_transferase"/>
</dbReference>
<keyword evidence="2 3" id="KW-0808">Transferase</keyword>
<feature type="binding site" evidence="3">
    <location>
        <begin position="84"/>
        <end position="85"/>
    </location>
    <ligand>
        <name>5-phospho-alpha-D-ribose 1-diphosphate</name>
        <dbReference type="ChEBI" id="CHEBI:58017"/>
    </ligand>
</feature>
<evidence type="ECO:0000259" key="4">
    <source>
        <dbReference type="Pfam" id="PF00591"/>
    </source>
</evidence>
<feature type="binding site" evidence="3">
    <location>
        <position position="121"/>
    </location>
    <ligand>
        <name>5-phospho-alpha-D-ribose 1-diphosphate</name>
        <dbReference type="ChEBI" id="CHEBI:58017"/>
    </ligand>
</feature>
<dbReference type="Gene3D" id="1.20.970.10">
    <property type="entry name" value="Transferase, Pyrimidine Nucleoside Phosphorylase, Chain C"/>
    <property type="match status" value="1"/>
</dbReference>
<dbReference type="InterPro" id="IPR036320">
    <property type="entry name" value="Glycosyl_Trfase_fam3_N_dom_sf"/>
</dbReference>
<comment type="pathway">
    <text evidence="3">Amino-acid biosynthesis; L-tryptophan biosynthesis; L-tryptophan from chorismate: step 2/5.</text>
</comment>
<comment type="caution">
    <text evidence="3">Lacks conserved residue(s) required for the propagation of feature annotation.</text>
</comment>
<keyword evidence="3" id="KW-0057">Aromatic amino acid biosynthesis</keyword>
<dbReference type="PANTHER" id="PTHR43285">
    <property type="entry name" value="ANTHRANILATE PHOSPHORIBOSYLTRANSFERASE"/>
    <property type="match status" value="1"/>
</dbReference>
<dbReference type="GO" id="GO:0000162">
    <property type="term" value="P:L-tryptophan biosynthetic process"/>
    <property type="evidence" value="ECO:0007669"/>
    <property type="project" value="UniProtKB-UniRule"/>
</dbReference>
<keyword evidence="3" id="KW-0479">Metal-binding</keyword>
<dbReference type="EMBL" id="BLAX01000001">
    <property type="protein sequence ID" value="GET32981.1"/>
    <property type="molecule type" value="Genomic_DNA"/>
</dbReference>
<reference evidence="6 7" key="1">
    <citation type="submission" date="2019-10" db="EMBL/GenBank/DDBJ databases">
        <title>Prolixibacter strains distinguished by the presence of nitrate reductase genes were adept at nitrate-dependent anaerobic corrosion of metallic iron and carbon steel.</title>
        <authorList>
            <person name="Iino T."/>
            <person name="Shono N."/>
            <person name="Ito K."/>
            <person name="Nakamura R."/>
            <person name="Sueoka K."/>
            <person name="Harayama S."/>
            <person name="Ohkuma M."/>
        </authorList>
    </citation>
    <scope>NUCLEOTIDE SEQUENCE [LARGE SCALE GENOMIC DNA]</scope>
    <source>
        <strain evidence="6 7">JCM 13498</strain>
    </source>
</reference>
<dbReference type="Proteomes" id="UP000391834">
    <property type="component" value="Unassembled WGS sequence"/>
</dbReference>